<sequence length="84" mass="9610">MKNNQRKIRTLKVYEKAIIYYLTGYNNSATAHYPEIRLMGKWLTTGGFEAGRYVDVAIEPNKLTITLNNSFNKEAALKTTGHEK</sequence>
<dbReference type="Pfam" id="PF08845">
    <property type="entry name" value="SymE_toxin"/>
    <property type="match status" value="1"/>
</dbReference>
<dbReference type="GO" id="GO:0005737">
    <property type="term" value="C:cytoplasm"/>
    <property type="evidence" value="ECO:0007669"/>
    <property type="project" value="InterPro"/>
</dbReference>
<feature type="domain" description="Toxin SymE-like" evidence="1">
    <location>
        <begin position="25"/>
        <end position="66"/>
    </location>
</feature>
<dbReference type="KEGG" id="nia:A8C56_06395"/>
<dbReference type="STRING" id="1176587.A8C56_06395"/>
<name>A0A1A9HZ28_9BACT</name>
<keyword evidence="3" id="KW-1185">Reference proteome</keyword>
<gene>
    <name evidence="2" type="ORF">A8C56_06395</name>
</gene>
<dbReference type="EMBL" id="CP015772">
    <property type="protein sequence ID" value="ANH80657.1"/>
    <property type="molecule type" value="Genomic_DNA"/>
</dbReference>
<organism evidence="2 3">
    <name type="scientific">Niabella ginsenosidivorans</name>
    <dbReference type="NCBI Taxonomy" id="1176587"/>
    <lineage>
        <taxon>Bacteria</taxon>
        <taxon>Pseudomonadati</taxon>
        <taxon>Bacteroidota</taxon>
        <taxon>Chitinophagia</taxon>
        <taxon>Chitinophagales</taxon>
        <taxon>Chitinophagaceae</taxon>
        <taxon>Niabella</taxon>
    </lineage>
</organism>
<dbReference type="OrthoDB" id="9803936at2"/>
<dbReference type="Proteomes" id="UP000077667">
    <property type="component" value="Chromosome"/>
</dbReference>
<dbReference type="GO" id="GO:0003723">
    <property type="term" value="F:RNA binding"/>
    <property type="evidence" value="ECO:0007669"/>
    <property type="project" value="InterPro"/>
</dbReference>
<dbReference type="GO" id="GO:0016788">
    <property type="term" value="F:hydrolase activity, acting on ester bonds"/>
    <property type="evidence" value="ECO:0007669"/>
    <property type="project" value="InterPro"/>
</dbReference>
<reference evidence="2 3" key="1">
    <citation type="submission" date="2016-05" db="EMBL/GenBank/DDBJ databases">
        <title>Niabella ginsenosidivorans BS26 whole genome sequencing.</title>
        <authorList>
            <person name="Im W.T."/>
            <person name="Siddiqi M.Z."/>
        </authorList>
    </citation>
    <scope>NUCLEOTIDE SEQUENCE [LARGE SCALE GENOMIC DNA]</scope>
    <source>
        <strain evidence="2 3">BS26</strain>
    </source>
</reference>
<accession>A0A1A9HZ28</accession>
<evidence type="ECO:0000313" key="2">
    <source>
        <dbReference type="EMBL" id="ANH80657.1"/>
    </source>
</evidence>
<dbReference type="InterPro" id="IPR014944">
    <property type="entry name" value="Toxin_SymE-like"/>
</dbReference>
<evidence type="ECO:0000259" key="1">
    <source>
        <dbReference type="Pfam" id="PF08845"/>
    </source>
</evidence>
<dbReference type="AlphaFoldDB" id="A0A1A9HZ28"/>
<dbReference type="GO" id="GO:0016070">
    <property type="term" value="P:RNA metabolic process"/>
    <property type="evidence" value="ECO:0007669"/>
    <property type="project" value="InterPro"/>
</dbReference>
<evidence type="ECO:0000313" key="3">
    <source>
        <dbReference type="Proteomes" id="UP000077667"/>
    </source>
</evidence>
<dbReference type="RefSeq" id="WP_067753515.1">
    <property type="nucleotide sequence ID" value="NZ_CP015772.1"/>
</dbReference>
<proteinExistence type="predicted"/>
<protein>
    <recommendedName>
        <fullName evidence="1">Toxin SymE-like domain-containing protein</fullName>
    </recommendedName>
</protein>